<protein>
    <recommendedName>
        <fullName evidence="4">Lipoprotein</fullName>
    </recommendedName>
</protein>
<keyword evidence="1" id="KW-0732">Signal</keyword>
<sequence length="222" mass="23866">MKMAPFSLRKRLRLSALAVAVLALAGCARTVTVTLPPRVDLANYPAIGLVEFASRPPRLGADATRKFIDNLHGAQPGIRILELGSQATVLKEAGYEELDFKAIKAIGDQFGVAAVITGTVELSEPQSDVKFATDLKALSANVKAKVDGRISAKLWETASGATTWSNSSWGSWTVGGLSLGSNGSVSGGYNYPREKQDQILMALVRALNGEFWPSYEKRRVEE</sequence>
<dbReference type="EMBL" id="JAHCVK010000009">
    <property type="protein sequence ID" value="MBT0654304.1"/>
    <property type="molecule type" value="Genomic_DNA"/>
</dbReference>
<feature type="signal peptide" evidence="1">
    <location>
        <begin position="1"/>
        <end position="25"/>
    </location>
</feature>
<accession>A0ABS5SG19</accession>
<name>A0ABS5SG19_9BACT</name>
<evidence type="ECO:0000313" key="2">
    <source>
        <dbReference type="EMBL" id="MBT0654304.1"/>
    </source>
</evidence>
<feature type="chain" id="PRO_5047016078" description="Lipoprotein" evidence="1">
    <location>
        <begin position="26"/>
        <end position="222"/>
    </location>
</feature>
<organism evidence="2 3">
    <name type="scientific">Geomobilimonas luticola</name>
    <dbReference type="NCBI Taxonomy" id="1114878"/>
    <lineage>
        <taxon>Bacteria</taxon>
        <taxon>Pseudomonadati</taxon>
        <taxon>Thermodesulfobacteriota</taxon>
        <taxon>Desulfuromonadia</taxon>
        <taxon>Geobacterales</taxon>
        <taxon>Geobacteraceae</taxon>
        <taxon>Geomobilimonas</taxon>
    </lineage>
</organism>
<dbReference type="RefSeq" id="WP_214176311.1">
    <property type="nucleotide sequence ID" value="NZ_JAHCVK010000009.1"/>
</dbReference>
<dbReference type="Proteomes" id="UP000756860">
    <property type="component" value="Unassembled WGS sequence"/>
</dbReference>
<keyword evidence="3" id="KW-1185">Reference proteome</keyword>
<comment type="caution">
    <text evidence="2">The sequence shown here is derived from an EMBL/GenBank/DDBJ whole genome shotgun (WGS) entry which is preliminary data.</text>
</comment>
<dbReference type="Gene3D" id="3.40.50.10610">
    <property type="entry name" value="ABC-type transport auxiliary lipoprotein component"/>
    <property type="match status" value="1"/>
</dbReference>
<gene>
    <name evidence="2" type="ORF">KI810_14665</name>
</gene>
<dbReference type="PROSITE" id="PS51257">
    <property type="entry name" value="PROKAR_LIPOPROTEIN"/>
    <property type="match status" value="1"/>
</dbReference>
<evidence type="ECO:0000256" key="1">
    <source>
        <dbReference type="SAM" id="SignalP"/>
    </source>
</evidence>
<evidence type="ECO:0008006" key="4">
    <source>
        <dbReference type="Google" id="ProtNLM"/>
    </source>
</evidence>
<proteinExistence type="predicted"/>
<reference evidence="2 3" key="1">
    <citation type="submission" date="2021-05" db="EMBL/GenBank/DDBJ databases">
        <title>The draft genome of Geobacter luticola JCM 17780.</title>
        <authorList>
            <person name="Xu Z."/>
            <person name="Masuda Y."/>
            <person name="Itoh H."/>
            <person name="Senoo K."/>
        </authorList>
    </citation>
    <scope>NUCLEOTIDE SEQUENCE [LARGE SCALE GENOMIC DNA]</scope>
    <source>
        <strain evidence="2 3">JCM 17780</strain>
    </source>
</reference>
<evidence type="ECO:0000313" key="3">
    <source>
        <dbReference type="Proteomes" id="UP000756860"/>
    </source>
</evidence>